<evidence type="ECO:0000313" key="1">
    <source>
        <dbReference type="EMBL" id="VDP57321.1"/>
    </source>
</evidence>
<gene>
    <name evidence="1" type="ORF">SMTD_LOCUS11180</name>
</gene>
<accession>A0A3P8EKV7</accession>
<sequence length="65" mass="7651">MRKRIVLQIRSCCSASRVIKRSCFDPKNVRGKGKGFNSSMSGCVDGIRFLHFSLKIFWMRVMFFW</sequence>
<evidence type="ECO:0000313" key="2">
    <source>
        <dbReference type="Proteomes" id="UP000269396"/>
    </source>
</evidence>
<organism evidence="1 2">
    <name type="scientific">Schistosoma mattheei</name>
    <dbReference type="NCBI Taxonomy" id="31246"/>
    <lineage>
        <taxon>Eukaryota</taxon>
        <taxon>Metazoa</taxon>
        <taxon>Spiralia</taxon>
        <taxon>Lophotrochozoa</taxon>
        <taxon>Platyhelminthes</taxon>
        <taxon>Trematoda</taxon>
        <taxon>Digenea</taxon>
        <taxon>Strigeidida</taxon>
        <taxon>Schistosomatoidea</taxon>
        <taxon>Schistosomatidae</taxon>
        <taxon>Schistosoma</taxon>
    </lineage>
</organism>
<keyword evidence="2" id="KW-1185">Reference proteome</keyword>
<proteinExistence type="predicted"/>
<protein>
    <submittedName>
        <fullName evidence="1">Uncharacterized protein</fullName>
    </submittedName>
</protein>
<dbReference type="EMBL" id="UZAL01031231">
    <property type="protein sequence ID" value="VDP57321.1"/>
    <property type="molecule type" value="Genomic_DNA"/>
</dbReference>
<dbReference type="Proteomes" id="UP000269396">
    <property type="component" value="Unassembled WGS sequence"/>
</dbReference>
<name>A0A3P8EKV7_9TREM</name>
<dbReference type="AlphaFoldDB" id="A0A3P8EKV7"/>
<reference evidence="1 2" key="1">
    <citation type="submission" date="2018-11" db="EMBL/GenBank/DDBJ databases">
        <authorList>
            <consortium name="Pathogen Informatics"/>
        </authorList>
    </citation>
    <scope>NUCLEOTIDE SEQUENCE [LARGE SCALE GENOMIC DNA]</scope>
    <source>
        <strain>Denwood</strain>
        <strain evidence="2">Zambia</strain>
    </source>
</reference>